<feature type="chain" id="PRO_5043654409" description="Nucleotide-diphospho-sugar transferase domain-containing protein" evidence="2">
    <location>
        <begin position="25"/>
        <end position="651"/>
    </location>
</feature>
<dbReference type="GO" id="GO:0005794">
    <property type="term" value="C:Golgi apparatus"/>
    <property type="evidence" value="ECO:0007669"/>
    <property type="project" value="TreeGrafter"/>
</dbReference>
<dbReference type="PANTHER" id="PTHR46936:SF1">
    <property type="entry name" value="ARABINOSYLTRANSFERASE XEG113"/>
    <property type="match status" value="1"/>
</dbReference>
<protein>
    <recommendedName>
        <fullName evidence="3">Nucleotide-diphospho-sugar transferase domain-containing protein</fullName>
    </recommendedName>
</protein>
<dbReference type="InterPro" id="IPR005069">
    <property type="entry name" value="Nucl-diP-sugar_transferase"/>
</dbReference>
<dbReference type="EMBL" id="JALJOR010000017">
    <property type="protein sequence ID" value="KAK9804807.1"/>
    <property type="molecule type" value="Genomic_DNA"/>
</dbReference>
<gene>
    <name evidence="4" type="ORF">WJX72_006874</name>
</gene>
<keyword evidence="2" id="KW-0732">Signal</keyword>
<evidence type="ECO:0000256" key="1">
    <source>
        <dbReference type="SAM" id="MobiDB-lite"/>
    </source>
</evidence>
<dbReference type="Proteomes" id="UP001489004">
    <property type="component" value="Unassembled WGS sequence"/>
</dbReference>
<evidence type="ECO:0000256" key="2">
    <source>
        <dbReference type="SAM" id="SignalP"/>
    </source>
</evidence>
<dbReference type="GO" id="GO:0052325">
    <property type="term" value="P:cell wall pectin biosynthetic process"/>
    <property type="evidence" value="ECO:0007669"/>
    <property type="project" value="TreeGrafter"/>
</dbReference>
<reference evidence="4 5" key="1">
    <citation type="journal article" date="2024" name="Nat. Commun.">
        <title>Phylogenomics reveals the evolutionary origins of lichenization in chlorophyte algae.</title>
        <authorList>
            <person name="Puginier C."/>
            <person name="Libourel C."/>
            <person name="Otte J."/>
            <person name="Skaloud P."/>
            <person name="Haon M."/>
            <person name="Grisel S."/>
            <person name="Petersen M."/>
            <person name="Berrin J.G."/>
            <person name="Delaux P.M."/>
            <person name="Dal Grande F."/>
            <person name="Keller J."/>
        </authorList>
    </citation>
    <scope>NUCLEOTIDE SEQUENCE [LARGE SCALE GENOMIC DNA]</scope>
    <source>
        <strain evidence="4 5">SAG 2043</strain>
    </source>
</reference>
<name>A0AAW1P9S9_9CHLO</name>
<organism evidence="4 5">
    <name type="scientific">[Myrmecia] bisecta</name>
    <dbReference type="NCBI Taxonomy" id="41462"/>
    <lineage>
        <taxon>Eukaryota</taxon>
        <taxon>Viridiplantae</taxon>
        <taxon>Chlorophyta</taxon>
        <taxon>core chlorophytes</taxon>
        <taxon>Trebouxiophyceae</taxon>
        <taxon>Trebouxiales</taxon>
        <taxon>Trebouxiaceae</taxon>
        <taxon>Myrmecia</taxon>
    </lineage>
</organism>
<feature type="region of interest" description="Disordered" evidence="1">
    <location>
        <begin position="310"/>
        <end position="332"/>
    </location>
</feature>
<evidence type="ECO:0000313" key="4">
    <source>
        <dbReference type="EMBL" id="KAK9804807.1"/>
    </source>
</evidence>
<keyword evidence="5" id="KW-1185">Reference proteome</keyword>
<dbReference type="AlphaFoldDB" id="A0AAW1P9S9"/>
<evidence type="ECO:0000259" key="3">
    <source>
        <dbReference type="Pfam" id="PF03407"/>
    </source>
</evidence>
<accession>A0AAW1P9S9</accession>
<comment type="caution">
    <text evidence="4">The sequence shown here is derived from an EMBL/GenBank/DDBJ whole genome shotgun (WGS) entry which is preliminary data.</text>
</comment>
<dbReference type="Pfam" id="PF03407">
    <property type="entry name" value="Nucleotid_trans"/>
    <property type="match status" value="1"/>
</dbReference>
<feature type="signal peptide" evidence="2">
    <location>
        <begin position="1"/>
        <end position="24"/>
    </location>
</feature>
<dbReference type="InterPro" id="IPR053250">
    <property type="entry name" value="Glycosyltransferase_77"/>
</dbReference>
<sequence length="651" mass="69897">MTRGRSHWMALLGVGLVCTAISFAVFSVTVLQDRPCEASADLDTDQATQGCLEECDCSAERQDLQVYIAQLKAQFASTAGLRCKPQPACPQAAAIAEPSLWPDQHVMESRRYRDFHALPSAATLMLTFAAPATPSGAQITGQAADIGSETAMTLNWVRHVCMLGLPHAVVVPDEQTRQLYEKYEVPVYTPKGLPMPGAGLTLGADAELELDSLKPRVLLQLLDKHNFDAVAVSDPCTVWLRDMQSYMDMHPVADMFMASDCLSHQAEALATPNVDRCGHVPGSESGMALNEGIIILRNRVATKALLRQWAGESAPSQDPEGRRLQDPPAGGAPQELALLLEAGSFPVAATAEDPQLIWAAQRSVRLGVLPALLAASGHTHFVQRLADRYQVQPYAVHASSPQDGRAHTPLRLREAGLWAMDNATSASVGNFLTFTINVEAVLERHTAQLPGAGPSDLQKHLLAVAYQAAVLQEAAGLARALNRTLVLPHFQCYCDQAPTLTVLQACTVPGSDLRLPFTCPADRLLNAEALEAAGIPYRAAGFLERSQVPANITRSRMAVHIQPAGQPPPATVTMGLAASLQKGATDRQAQAALRKFAGIRVLDVVGLEPSSFGGFEDMQTAAAFRQQFQAVVAGTEWCCFGEWMPNGRAAD</sequence>
<proteinExistence type="predicted"/>
<feature type="domain" description="Nucleotide-diphospho-sugar transferase" evidence="3">
    <location>
        <begin position="169"/>
        <end position="400"/>
    </location>
</feature>
<evidence type="ECO:0000313" key="5">
    <source>
        <dbReference type="Proteomes" id="UP001489004"/>
    </source>
</evidence>
<dbReference type="GO" id="GO:0052636">
    <property type="term" value="F:arabinosyltransferase activity"/>
    <property type="evidence" value="ECO:0007669"/>
    <property type="project" value="TreeGrafter"/>
</dbReference>
<dbReference type="PANTHER" id="PTHR46936">
    <property type="entry name" value="ARABINOSYLTRANSFERASE XEG113"/>
    <property type="match status" value="1"/>
</dbReference>